<feature type="transmembrane region" description="Helical" evidence="2">
    <location>
        <begin position="257"/>
        <end position="276"/>
    </location>
</feature>
<keyword evidence="4" id="KW-0645">Protease</keyword>
<keyword evidence="2" id="KW-0472">Membrane</keyword>
<keyword evidence="4" id="KW-0482">Metalloprotease</keyword>
<dbReference type="EMBL" id="JAEPRJ010000001">
    <property type="protein sequence ID" value="MBK5896479.1"/>
    <property type="molecule type" value="Genomic_DNA"/>
</dbReference>
<evidence type="ECO:0000313" key="4">
    <source>
        <dbReference type="EMBL" id="MBK5896479.1"/>
    </source>
</evidence>
<name>A0ABS1IX54_9FIRM</name>
<reference evidence="4 5" key="1">
    <citation type="submission" date="2021-01" db="EMBL/GenBank/DDBJ databases">
        <title>Isolation and description of Catonella massiliensis sp. nov., a novel Catonella species, isolated from a stable periodontitis subject.</title>
        <authorList>
            <person name="Antezack A."/>
            <person name="Boxberger M."/>
            <person name="La Scola B."/>
            <person name="Monnet-Corti V."/>
        </authorList>
    </citation>
    <scope>NUCLEOTIDE SEQUENCE [LARGE SCALE GENOMIC DNA]</scope>
    <source>
        <strain evidence="4 5">Marseille-Q4567</strain>
    </source>
</reference>
<keyword evidence="4" id="KW-0378">Hydrolase</keyword>
<dbReference type="PANTHER" id="PTHR36435:SF6">
    <property type="entry name" value="ABORTIVE INFECTION PROTEIN"/>
    <property type="match status" value="1"/>
</dbReference>
<feature type="transmembrane region" description="Helical" evidence="2">
    <location>
        <begin position="130"/>
        <end position="150"/>
    </location>
</feature>
<sequence>MNNENENMETVGQLEETARKLEDVTTKLENLAEKMEGIENEAKKEESLFNKILAKKTFGILGWGFFAFVIVSLIAQEIGVTLVRMLHSGGGQIPSIMTYIVSFFPLYLVAFPVLLLIIRKLPNDGRQKEGIGFFTLLKCFCMCITIMYIGNLIGTGLSGVIGGFFGKTSTNNLAELITNADMTGTIIFVVILGPIMEEIVFRKILIDKTVKFGERNAMMLSALMFGLFHMNLFQFFYAFGIGLIFAYVYIKSRKIGYSIAFHMIINFMGSVLAVFVSKNYTEDVINKLQSGNPELVSQALTPGVIMSAVYSIAVIVIFFVGLVLLIIGRKNMRLDVNGAPFTRREEKGLVYGNFGMAFFIAACIAMMGLTTLAQLS</sequence>
<keyword evidence="2" id="KW-0812">Transmembrane</keyword>
<accession>A0ABS1IX54</accession>
<keyword evidence="1" id="KW-0175">Coiled coil</keyword>
<keyword evidence="2" id="KW-1133">Transmembrane helix</keyword>
<dbReference type="Pfam" id="PF02517">
    <property type="entry name" value="Rce1-like"/>
    <property type="match status" value="1"/>
</dbReference>
<evidence type="ECO:0000256" key="1">
    <source>
        <dbReference type="SAM" id="Coils"/>
    </source>
</evidence>
<gene>
    <name evidence="4" type="ORF">JJN12_01585</name>
</gene>
<feature type="transmembrane region" description="Helical" evidence="2">
    <location>
        <begin position="304"/>
        <end position="327"/>
    </location>
</feature>
<dbReference type="PANTHER" id="PTHR36435">
    <property type="entry name" value="SLR1288 PROTEIN"/>
    <property type="match status" value="1"/>
</dbReference>
<proteinExistence type="predicted"/>
<protein>
    <submittedName>
        <fullName evidence="4">CPBP family intramembrane metalloprotease</fullName>
    </submittedName>
</protein>
<organism evidence="4 5">
    <name type="scientific">Catonella massiliensis</name>
    <dbReference type="NCBI Taxonomy" id="2799636"/>
    <lineage>
        <taxon>Bacteria</taxon>
        <taxon>Bacillati</taxon>
        <taxon>Bacillota</taxon>
        <taxon>Clostridia</taxon>
        <taxon>Lachnospirales</taxon>
        <taxon>Lachnospiraceae</taxon>
        <taxon>Catonella</taxon>
    </lineage>
</organism>
<feature type="transmembrane region" description="Helical" evidence="2">
    <location>
        <begin position="234"/>
        <end position="250"/>
    </location>
</feature>
<dbReference type="InterPro" id="IPR003675">
    <property type="entry name" value="Rce1/LyrA-like_dom"/>
</dbReference>
<dbReference type="GO" id="GO:0008237">
    <property type="term" value="F:metallopeptidase activity"/>
    <property type="evidence" value="ECO:0007669"/>
    <property type="project" value="UniProtKB-KW"/>
</dbReference>
<feature type="transmembrane region" description="Helical" evidence="2">
    <location>
        <begin position="58"/>
        <end position="76"/>
    </location>
</feature>
<feature type="transmembrane region" description="Helical" evidence="2">
    <location>
        <begin position="348"/>
        <end position="373"/>
    </location>
</feature>
<dbReference type="Proteomes" id="UP000604730">
    <property type="component" value="Unassembled WGS sequence"/>
</dbReference>
<feature type="domain" description="CAAX prenyl protease 2/Lysostaphin resistance protein A-like" evidence="3">
    <location>
        <begin position="184"/>
        <end position="268"/>
    </location>
</feature>
<evidence type="ECO:0000256" key="2">
    <source>
        <dbReference type="SAM" id="Phobius"/>
    </source>
</evidence>
<feature type="transmembrane region" description="Helical" evidence="2">
    <location>
        <begin position="96"/>
        <end position="118"/>
    </location>
</feature>
<dbReference type="InterPro" id="IPR052710">
    <property type="entry name" value="CAAX_protease"/>
</dbReference>
<evidence type="ECO:0000313" key="5">
    <source>
        <dbReference type="Proteomes" id="UP000604730"/>
    </source>
</evidence>
<keyword evidence="5" id="KW-1185">Reference proteome</keyword>
<dbReference type="RefSeq" id="WP_208428046.1">
    <property type="nucleotide sequence ID" value="NZ_JAEPRJ010000001.1"/>
</dbReference>
<comment type="caution">
    <text evidence="4">The sequence shown here is derived from an EMBL/GenBank/DDBJ whole genome shotgun (WGS) entry which is preliminary data.</text>
</comment>
<feature type="coiled-coil region" evidence="1">
    <location>
        <begin position="11"/>
        <end position="48"/>
    </location>
</feature>
<evidence type="ECO:0000259" key="3">
    <source>
        <dbReference type="Pfam" id="PF02517"/>
    </source>
</evidence>